<dbReference type="EMBL" id="JAVDQT010000013">
    <property type="protein sequence ID" value="MDR6434624.1"/>
    <property type="molecule type" value="Genomic_DNA"/>
</dbReference>
<protein>
    <submittedName>
        <fullName evidence="2">Uncharacterized protein</fullName>
    </submittedName>
</protein>
<gene>
    <name evidence="2" type="ORF">J2782_004377</name>
</gene>
<keyword evidence="1" id="KW-1133">Transmembrane helix</keyword>
<feature type="transmembrane region" description="Helical" evidence="1">
    <location>
        <begin position="203"/>
        <end position="226"/>
    </location>
</feature>
<organism evidence="2 3">
    <name type="scientific">Brucella pseudogrignonensis</name>
    <dbReference type="NCBI Taxonomy" id="419475"/>
    <lineage>
        <taxon>Bacteria</taxon>
        <taxon>Pseudomonadati</taxon>
        <taxon>Pseudomonadota</taxon>
        <taxon>Alphaproteobacteria</taxon>
        <taxon>Hyphomicrobiales</taxon>
        <taxon>Brucellaceae</taxon>
        <taxon>Brucella/Ochrobactrum group</taxon>
        <taxon>Brucella</taxon>
    </lineage>
</organism>
<keyword evidence="1" id="KW-0812">Transmembrane</keyword>
<accession>A0ABU1MEZ4</accession>
<evidence type="ECO:0000313" key="2">
    <source>
        <dbReference type="EMBL" id="MDR6434624.1"/>
    </source>
</evidence>
<dbReference type="Proteomes" id="UP001184614">
    <property type="component" value="Unassembled WGS sequence"/>
</dbReference>
<evidence type="ECO:0000313" key="3">
    <source>
        <dbReference type="Proteomes" id="UP001184614"/>
    </source>
</evidence>
<dbReference type="RefSeq" id="WP_310016096.1">
    <property type="nucleotide sequence ID" value="NZ_JAVDQT010000013.1"/>
</dbReference>
<keyword evidence="1" id="KW-0472">Membrane</keyword>
<reference evidence="2 3" key="1">
    <citation type="submission" date="2023-07" db="EMBL/GenBank/DDBJ databases">
        <title>Sorghum-associated microbial communities from plants grown in Nebraska, USA.</title>
        <authorList>
            <person name="Schachtman D."/>
        </authorList>
    </citation>
    <scope>NUCLEOTIDE SEQUENCE [LARGE SCALE GENOMIC DNA]</scope>
    <source>
        <strain evidence="2 3">DS1730</strain>
    </source>
</reference>
<keyword evidence="3" id="KW-1185">Reference proteome</keyword>
<evidence type="ECO:0000256" key="1">
    <source>
        <dbReference type="SAM" id="Phobius"/>
    </source>
</evidence>
<proteinExistence type="predicted"/>
<sequence>MKAMSEHSVTSGMRQTIEKIREKVGREGLTSQDEARLLDTLRILNIKEYSPEMTEILIRTILVDGPLRTLLIDVLDGLKTLNLNVHNIDVKDDQLARKLADLSAAVTHLNESNSNHDAMVADIKEKLESVVDQIFNDLQKQMMAAASQKFLDKDDASSILRKGFADLRYAQKDHFDKFDQHQRDMYNKQDALNEKVVTNSEGWVYGAIVFGVGFVFGIAACFGFFVR</sequence>
<comment type="caution">
    <text evidence="2">The sequence shown here is derived from an EMBL/GenBank/DDBJ whole genome shotgun (WGS) entry which is preliminary data.</text>
</comment>
<name>A0ABU1MEZ4_9HYPH</name>